<comment type="similarity">
    <text evidence="1">Belongs to the ATP-dependent AMP-binding enzyme family.</text>
</comment>
<dbReference type="FunFam" id="3.40.50.12780:FF:000003">
    <property type="entry name" value="Long-chain-fatty-acid--CoA ligase FadD"/>
    <property type="match status" value="1"/>
</dbReference>
<feature type="domain" description="AMP-binding enzyme C-terminal" evidence="5">
    <location>
        <begin position="484"/>
        <end position="559"/>
    </location>
</feature>
<dbReference type="Pfam" id="PF13193">
    <property type="entry name" value="AMP-binding_C"/>
    <property type="match status" value="1"/>
</dbReference>
<dbReference type="InterPro" id="IPR020845">
    <property type="entry name" value="AMP-binding_CS"/>
</dbReference>
<dbReference type="AlphaFoldDB" id="A0A540VJ60"/>
<dbReference type="GO" id="GO:0016877">
    <property type="term" value="F:ligase activity, forming carbon-sulfur bonds"/>
    <property type="evidence" value="ECO:0007669"/>
    <property type="project" value="UniProtKB-ARBA"/>
</dbReference>
<reference evidence="6 7" key="1">
    <citation type="submission" date="2019-06" db="EMBL/GenBank/DDBJ databases">
        <title>Genome sequence of Litorilinea aerophila BAA-2444.</title>
        <authorList>
            <person name="Maclea K.S."/>
            <person name="Maurais E.G."/>
            <person name="Iannazzi L.C."/>
        </authorList>
    </citation>
    <scope>NUCLEOTIDE SEQUENCE [LARGE SCALE GENOMIC DNA]</scope>
    <source>
        <strain evidence="6 7">ATCC BAA-2444</strain>
    </source>
</reference>
<dbReference type="InterPro" id="IPR050237">
    <property type="entry name" value="ATP-dep_AMP-bd_enzyme"/>
</dbReference>
<dbReference type="EMBL" id="VIGC01000009">
    <property type="protein sequence ID" value="TQE96153.1"/>
    <property type="molecule type" value="Genomic_DNA"/>
</dbReference>
<dbReference type="InParanoid" id="A0A540VJ60"/>
<evidence type="ECO:0000256" key="3">
    <source>
        <dbReference type="SAM" id="MobiDB-lite"/>
    </source>
</evidence>
<dbReference type="OrthoDB" id="9781737at2"/>
<dbReference type="FunCoup" id="A0A540VJ60">
    <property type="interactions" value="299"/>
</dbReference>
<gene>
    <name evidence="6" type="ORF">FKZ61_08700</name>
</gene>
<dbReference type="InterPro" id="IPR042099">
    <property type="entry name" value="ANL_N_sf"/>
</dbReference>
<dbReference type="Gene3D" id="3.30.300.30">
    <property type="match status" value="1"/>
</dbReference>
<sequence>MSNPPRWLEHYEPGVPATIEIPSIPLYQLLVESAFRFPNHVAVKMVLKYLPLGLAIQSAYTYRQLHELSDRFAAALHGLGIQPGERVALMLPNLPQYVVAYFGALKAGAIIVNVNPTYTPRELQHQLADSGARAIVMLSGFYQRLAQIREQTQVEQVILTDVSDTLSWPFRHLAGRQLRAKGLIADVPPAPHIHRLDELLQRHEATPPTIQSNPDDVILLQYTGGTTGVPKAAMLTNRNLVSNVHQLLPWFTRLEPGNERVLGALPFFHVYGMTVGMLFAVATGGTLVIVPDPRDTQHILEVIHREKISIYPGVPAMYTAINNHPRVKEYDLRSVKACLSGGAALPVEVATRFEEITQGRLVEGYGLSESSPVAAANPIYGQRRVGSIGLPIPSTAIHVVSLEPDETGDYRVLGPGEEGELVIEGPQVMKGYWNRPDETALVIDRRGWLHTGDIGKMDEDGYFYIVDRKKDLIIASGYNVVPREVEEVLFMHPKVLEAAVAGIPDPKRGETVKAYVVLKPGESATEDEIRAFCRENLAPYKVPTQVEFRSELPKSQVGKVLRRLLVEEERQKQAAQKAAQSANPSEDGQGRKVATK</sequence>
<feature type="domain" description="AMP-dependent synthetase/ligase" evidence="4">
    <location>
        <begin position="32"/>
        <end position="433"/>
    </location>
</feature>
<keyword evidence="2 6" id="KW-0436">Ligase</keyword>
<dbReference type="InterPro" id="IPR025110">
    <property type="entry name" value="AMP-bd_C"/>
</dbReference>
<evidence type="ECO:0000256" key="2">
    <source>
        <dbReference type="ARBA" id="ARBA00022598"/>
    </source>
</evidence>
<dbReference type="PROSITE" id="PS00455">
    <property type="entry name" value="AMP_BINDING"/>
    <property type="match status" value="1"/>
</dbReference>
<protein>
    <submittedName>
        <fullName evidence="6">Long-chain fatty acid--CoA ligase</fullName>
    </submittedName>
</protein>
<dbReference type="CDD" id="cd05936">
    <property type="entry name" value="FC-FACS_FadD_like"/>
    <property type="match status" value="1"/>
</dbReference>
<dbReference type="Pfam" id="PF00501">
    <property type="entry name" value="AMP-binding"/>
    <property type="match status" value="1"/>
</dbReference>
<dbReference type="Proteomes" id="UP000317371">
    <property type="component" value="Unassembled WGS sequence"/>
</dbReference>
<dbReference type="PANTHER" id="PTHR43767:SF12">
    <property type="entry name" value="AMP-DEPENDENT SYNTHETASE AND LIGASE"/>
    <property type="match status" value="1"/>
</dbReference>
<comment type="caution">
    <text evidence="6">The sequence shown here is derived from an EMBL/GenBank/DDBJ whole genome shotgun (WGS) entry which is preliminary data.</text>
</comment>
<proteinExistence type="inferred from homology"/>
<dbReference type="Gene3D" id="3.40.50.12780">
    <property type="entry name" value="N-terminal domain of ligase-like"/>
    <property type="match status" value="1"/>
</dbReference>
<dbReference type="RefSeq" id="WP_141609706.1">
    <property type="nucleotide sequence ID" value="NZ_VIGC02000009.1"/>
</dbReference>
<dbReference type="InterPro" id="IPR045851">
    <property type="entry name" value="AMP-bd_C_sf"/>
</dbReference>
<evidence type="ECO:0000259" key="5">
    <source>
        <dbReference type="Pfam" id="PF13193"/>
    </source>
</evidence>
<accession>A0A540VJ60</accession>
<dbReference type="SUPFAM" id="SSF56801">
    <property type="entry name" value="Acetyl-CoA synthetase-like"/>
    <property type="match status" value="1"/>
</dbReference>
<feature type="region of interest" description="Disordered" evidence="3">
    <location>
        <begin position="572"/>
        <end position="596"/>
    </location>
</feature>
<dbReference type="FunFam" id="3.30.300.30:FF:000008">
    <property type="entry name" value="2,3-dihydroxybenzoate-AMP ligase"/>
    <property type="match status" value="1"/>
</dbReference>
<evidence type="ECO:0000256" key="1">
    <source>
        <dbReference type="ARBA" id="ARBA00006432"/>
    </source>
</evidence>
<dbReference type="PANTHER" id="PTHR43767">
    <property type="entry name" value="LONG-CHAIN-FATTY-ACID--COA LIGASE"/>
    <property type="match status" value="1"/>
</dbReference>
<keyword evidence="7" id="KW-1185">Reference proteome</keyword>
<evidence type="ECO:0000259" key="4">
    <source>
        <dbReference type="Pfam" id="PF00501"/>
    </source>
</evidence>
<dbReference type="InterPro" id="IPR000873">
    <property type="entry name" value="AMP-dep_synth/lig_dom"/>
</dbReference>
<organism evidence="6 7">
    <name type="scientific">Litorilinea aerophila</name>
    <dbReference type="NCBI Taxonomy" id="1204385"/>
    <lineage>
        <taxon>Bacteria</taxon>
        <taxon>Bacillati</taxon>
        <taxon>Chloroflexota</taxon>
        <taxon>Caldilineae</taxon>
        <taxon>Caldilineales</taxon>
        <taxon>Caldilineaceae</taxon>
        <taxon>Litorilinea</taxon>
    </lineage>
</organism>
<evidence type="ECO:0000313" key="6">
    <source>
        <dbReference type="EMBL" id="TQE96153.1"/>
    </source>
</evidence>
<evidence type="ECO:0000313" key="7">
    <source>
        <dbReference type="Proteomes" id="UP000317371"/>
    </source>
</evidence>
<name>A0A540VJ60_9CHLR</name>